<name>A0AAW1GVV9_SAPOF</name>
<dbReference type="GO" id="GO:0008202">
    <property type="term" value="P:steroid metabolic process"/>
    <property type="evidence" value="ECO:0007669"/>
    <property type="project" value="TreeGrafter"/>
</dbReference>
<feature type="transmembrane region" description="Helical" evidence="7">
    <location>
        <begin position="7"/>
        <end position="27"/>
    </location>
</feature>
<dbReference type="InterPro" id="IPR036291">
    <property type="entry name" value="NAD(P)-bd_dom_sf"/>
</dbReference>
<organism evidence="8 9">
    <name type="scientific">Saponaria officinalis</name>
    <name type="common">Common soapwort</name>
    <name type="synonym">Lychnis saponaria</name>
    <dbReference type="NCBI Taxonomy" id="3572"/>
    <lineage>
        <taxon>Eukaryota</taxon>
        <taxon>Viridiplantae</taxon>
        <taxon>Streptophyta</taxon>
        <taxon>Embryophyta</taxon>
        <taxon>Tracheophyta</taxon>
        <taxon>Spermatophyta</taxon>
        <taxon>Magnoliopsida</taxon>
        <taxon>eudicotyledons</taxon>
        <taxon>Gunneridae</taxon>
        <taxon>Pentapetalae</taxon>
        <taxon>Caryophyllales</taxon>
        <taxon>Caryophyllaceae</taxon>
        <taxon>Caryophylleae</taxon>
        <taxon>Saponaria</taxon>
    </lineage>
</organism>
<dbReference type="PANTHER" id="PTHR43391">
    <property type="entry name" value="RETINOL DEHYDROGENASE-RELATED"/>
    <property type="match status" value="1"/>
</dbReference>
<reference evidence="8" key="1">
    <citation type="submission" date="2024-03" db="EMBL/GenBank/DDBJ databases">
        <title>WGS assembly of Saponaria officinalis var. Norfolk2.</title>
        <authorList>
            <person name="Jenkins J."/>
            <person name="Shu S."/>
            <person name="Grimwood J."/>
            <person name="Barry K."/>
            <person name="Goodstein D."/>
            <person name="Schmutz J."/>
            <person name="Leebens-Mack J."/>
            <person name="Osbourn A."/>
        </authorList>
    </citation>
    <scope>NUCLEOTIDE SEQUENCE [LARGE SCALE GENOMIC DNA]</scope>
    <source>
        <strain evidence="8">JIC</strain>
    </source>
</reference>
<dbReference type="InterPro" id="IPR002347">
    <property type="entry name" value="SDR_fam"/>
</dbReference>
<dbReference type="PROSITE" id="PS00061">
    <property type="entry name" value="ADH_SHORT"/>
    <property type="match status" value="1"/>
</dbReference>
<accession>A0AAW1GVV9</accession>
<dbReference type="PANTHER" id="PTHR43391:SF89">
    <property type="entry name" value="11-BETA-HYDROXYSTEROID DEHYDROGENASE 1A-RELATED"/>
    <property type="match status" value="1"/>
</dbReference>
<dbReference type="EMBL" id="JBDFQZ010000013">
    <property type="protein sequence ID" value="KAK9668926.1"/>
    <property type="molecule type" value="Genomic_DNA"/>
</dbReference>
<comment type="subcellular location">
    <subcellularLocation>
        <location evidence="1">Membrane</location>
        <topology evidence="1">Single-pass type II membrane protein</topology>
    </subcellularLocation>
</comment>
<sequence>MDLINTFLNLTAPPFTFIALCMLLPPFQFFKLCVALFSTVFTEDVAGKVVLITGASSGIGEYLAYEYAKRGAFLVLAARRERSLGEVVDLCRELGAPDAIVVRADVAKVEDCRRIIDSTISYYGRLDHLVNNAGVVGISQFEYTEDITKFRPVMDINFWGSVYTTRFAIPHLRNTGGKIVVMSSSASWLPAARESIYNASKAAMLAFFETLRVELGSDIKITIVTPGIIESEFTKGKVLTESGMKVDQELRDVQVNAIPVGTVEGTAKSIVNSICRGERYVTEPSWFRMTYLLKVFCPEVLEWTYRFLFLTSTDNTLQGTIGKQMLNFPGARALLYPPGIESPDVKTD</sequence>
<keyword evidence="7" id="KW-1133">Transmembrane helix</keyword>
<dbReference type="GO" id="GO:0016020">
    <property type="term" value="C:membrane"/>
    <property type="evidence" value="ECO:0007669"/>
    <property type="project" value="UniProtKB-SubCell"/>
</dbReference>
<dbReference type="NCBIfam" id="NF004825">
    <property type="entry name" value="PRK06181.1"/>
    <property type="match status" value="1"/>
</dbReference>
<protein>
    <submittedName>
        <fullName evidence="8">Uncharacterized protein</fullName>
    </submittedName>
</protein>
<dbReference type="Pfam" id="PF00106">
    <property type="entry name" value="adh_short"/>
    <property type="match status" value="1"/>
</dbReference>
<keyword evidence="4" id="KW-0735">Signal-anchor</keyword>
<evidence type="ECO:0000256" key="5">
    <source>
        <dbReference type="ARBA" id="ARBA00023002"/>
    </source>
</evidence>
<keyword evidence="9" id="KW-1185">Reference proteome</keyword>
<keyword evidence="3" id="KW-0521">NADP</keyword>
<comment type="caution">
    <text evidence="8">The sequence shown here is derived from an EMBL/GenBank/DDBJ whole genome shotgun (WGS) entry which is preliminary data.</text>
</comment>
<dbReference type="PRINTS" id="PR00081">
    <property type="entry name" value="GDHRDH"/>
</dbReference>
<gene>
    <name evidence="8" type="ORF">RND81_13G096300</name>
</gene>
<dbReference type="PRINTS" id="PR00080">
    <property type="entry name" value="SDRFAMILY"/>
</dbReference>
<evidence type="ECO:0000256" key="3">
    <source>
        <dbReference type="ARBA" id="ARBA00022857"/>
    </source>
</evidence>
<comment type="similarity">
    <text evidence="2 6">Belongs to the short-chain dehydrogenases/reductases (SDR) family.</text>
</comment>
<dbReference type="GO" id="GO:0072582">
    <property type="term" value="F:17-beta-hydroxysteroid dehydrogenase (NADP+) activity"/>
    <property type="evidence" value="ECO:0007669"/>
    <property type="project" value="TreeGrafter"/>
</dbReference>
<dbReference type="Gene3D" id="3.40.50.720">
    <property type="entry name" value="NAD(P)-binding Rossmann-like Domain"/>
    <property type="match status" value="1"/>
</dbReference>
<dbReference type="Proteomes" id="UP001443914">
    <property type="component" value="Unassembled WGS sequence"/>
</dbReference>
<dbReference type="AlphaFoldDB" id="A0AAW1GVV9"/>
<evidence type="ECO:0000256" key="6">
    <source>
        <dbReference type="RuleBase" id="RU000363"/>
    </source>
</evidence>
<keyword evidence="7" id="KW-0812">Transmembrane</keyword>
<evidence type="ECO:0000256" key="4">
    <source>
        <dbReference type="ARBA" id="ARBA00022968"/>
    </source>
</evidence>
<proteinExistence type="inferred from homology"/>
<dbReference type="GO" id="GO:0005829">
    <property type="term" value="C:cytosol"/>
    <property type="evidence" value="ECO:0007669"/>
    <property type="project" value="TreeGrafter"/>
</dbReference>
<evidence type="ECO:0000313" key="8">
    <source>
        <dbReference type="EMBL" id="KAK9668926.1"/>
    </source>
</evidence>
<keyword evidence="5" id="KW-0560">Oxidoreductase</keyword>
<evidence type="ECO:0000256" key="1">
    <source>
        <dbReference type="ARBA" id="ARBA00004606"/>
    </source>
</evidence>
<evidence type="ECO:0000313" key="9">
    <source>
        <dbReference type="Proteomes" id="UP001443914"/>
    </source>
</evidence>
<keyword evidence="7" id="KW-0472">Membrane</keyword>
<dbReference type="InterPro" id="IPR020904">
    <property type="entry name" value="Sc_DH/Rdtase_CS"/>
</dbReference>
<evidence type="ECO:0000256" key="7">
    <source>
        <dbReference type="SAM" id="Phobius"/>
    </source>
</evidence>
<dbReference type="SUPFAM" id="SSF51735">
    <property type="entry name" value="NAD(P)-binding Rossmann-fold domains"/>
    <property type="match status" value="1"/>
</dbReference>
<evidence type="ECO:0000256" key="2">
    <source>
        <dbReference type="ARBA" id="ARBA00006484"/>
    </source>
</evidence>